<keyword evidence="3" id="KW-1185">Reference proteome</keyword>
<evidence type="ECO:0000313" key="3">
    <source>
        <dbReference type="Proteomes" id="UP001649230"/>
    </source>
</evidence>
<feature type="transmembrane region" description="Helical" evidence="1">
    <location>
        <begin position="48"/>
        <end position="69"/>
    </location>
</feature>
<keyword evidence="1" id="KW-0472">Membrane</keyword>
<name>A0ABY3SCS9_9BACL</name>
<proteinExistence type="predicted"/>
<accession>A0ABY3SCS9</accession>
<dbReference type="InterPro" id="IPR009793">
    <property type="entry name" value="DUF1361"/>
</dbReference>
<dbReference type="Proteomes" id="UP001649230">
    <property type="component" value="Chromosome"/>
</dbReference>
<keyword evidence="1" id="KW-1133">Transmembrane helix</keyword>
<keyword evidence="1" id="KW-0812">Transmembrane</keyword>
<evidence type="ECO:0000313" key="2">
    <source>
        <dbReference type="EMBL" id="UJF31228.1"/>
    </source>
</evidence>
<evidence type="ECO:0000256" key="1">
    <source>
        <dbReference type="SAM" id="Phobius"/>
    </source>
</evidence>
<feature type="transmembrane region" description="Helical" evidence="1">
    <location>
        <begin position="81"/>
        <end position="103"/>
    </location>
</feature>
<organism evidence="2 3">
    <name type="scientific">Paenibacillus hexagrammi</name>
    <dbReference type="NCBI Taxonomy" id="2908839"/>
    <lineage>
        <taxon>Bacteria</taxon>
        <taxon>Bacillati</taxon>
        <taxon>Bacillota</taxon>
        <taxon>Bacilli</taxon>
        <taxon>Bacillales</taxon>
        <taxon>Paenibacillaceae</taxon>
        <taxon>Paenibacillus</taxon>
    </lineage>
</organism>
<feature type="transmembrane region" description="Helical" evidence="1">
    <location>
        <begin position="131"/>
        <end position="152"/>
    </location>
</feature>
<feature type="transmembrane region" description="Helical" evidence="1">
    <location>
        <begin position="7"/>
        <end position="28"/>
    </location>
</feature>
<dbReference type="EMBL" id="CP090978">
    <property type="protein sequence ID" value="UJF31228.1"/>
    <property type="molecule type" value="Genomic_DNA"/>
</dbReference>
<gene>
    <name evidence="2" type="ORF">L0M14_15225</name>
</gene>
<reference evidence="2 3" key="1">
    <citation type="journal article" date="2024" name="Int. J. Syst. Evol. Microbiol.">
        <title>Paenibacillus hexagrammi sp. nov., a novel bacterium isolated from the gut content of Hexagrammos agrammus.</title>
        <authorList>
            <person name="Jung H.K."/>
            <person name="Kim D.G."/>
            <person name="Zin H."/>
            <person name="Park J."/>
            <person name="Jung H."/>
            <person name="Kim Y.O."/>
            <person name="Kong H.J."/>
            <person name="Kim J.W."/>
            <person name="Kim Y.S."/>
        </authorList>
    </citation>
    <scope>NUCLEOTIDE SEQUENCE [LARGE SCALE GENOMIC DNA]</scope>
    <source>
        <strain evidence="2 3">YPD9-1</strain>
    </source>
</reference>
<dbReference type="Pfam" id="PF07099">
    <property type="entry name" value="DUF1361"/>
    <property type="match status" value="1"/>
</dbReference>
<sequence>MAKKADFRFGILFGLAFWLLFYPNSPYIITDIVHLTYLKTSIPIQYDILLNALTAFTALLTGLLSLYIVHEMFMEKFRSRTAWLFVGVLQFLCSIGVFLGRFLRWNSWDIVSDPVEIVQDSLDTIESSSSLIFICAMMLVMCCSYLMVYTMLRYRR</sequence>
<dbReference type="RefSeq" id="WP_235117577.1">
    <property type="nucleotide sequence ID" value="NZ_CP090978.1"/>
</dbReference>
<protein>
    <submittedName>
        <fullName evidence="2">DUF1361 domain-containing protein</fullName>
    </submittedName>
</protein>